<keyword evidence="1" id="KW-0472">Membrane</keyword>
<proteinExistence type="predicted"/>
<evidence type="ECO:0000313" key="3">
    <source>
        <dbReference type="Proteomes" id="UP001597493"/>
    </source>
</evidence>
<name>A0ABW5QWQ5_9BACL</name>
<dbReference type="Proteomes" id="UP001597493">
    <property type="component" value="Unassembled WGS sequence"/>
</dbReference>
<keyword evidence="1" id="KW-0812">Transmembrane</keyword>
<organism evidence="2 3">
    <name type="scientific">Paenibacillus thailandensis</name>
    <dbReference type="NCBI Taxonomy" id="393250"/>
    <lineage>
        <taxon>Bacteria</taxon>
        <taxon>Bacillati</taxon>
        <taxon>Bacillota</taxon>
        <taxon>Bacilli</taxon>
        <taxon>Bacillales</taxon>
        <taxon>Paenibacillaceae</taxon>
        <taxon>Paenibacillus</taxon>
    </lineage>
</organism>
<keyword evidence="1" id="KW-1133">Transmembrane helix</keyword>
<dbReference type="RefSeq" id="WP_379272855.1">
    <property type="nucleotide sequence ID" value="NZ_JBHUGT010000045.1"/>
</dbReference>
<protein>
    <submittedName>
        <fullName evidence="2">TadE/TadG family type IV pilus assembly protein</fullName>
    </submittedName>
</protein>
<keyword evidence="3" id="KW-1185">Reference proteome</keyword>
<evidence type="ECO:0000313" key="2">
    <source>
        <dbReference type="EMBL" id="MFD2660856.1"/>
    </source>
</evidence>
<comment type="caution">
    <text evidence="2">The sequence shown here is derived from an EMBL/GenBank/DDBJ whole genome shotgun (WGS) entry which is preliminary data.</text>
</comment>
<accession>A0ABW5QWQ5</accession>
<dbReference type="EMBL" id="JBHUMY010000011">
    <property type="protein sequence ID" value="MFD2660856.1"/>
    <property type="molecule type" value="Genomic_DNA"/>
</dbReference>
<reference evidence="3" key="1">
    <citation type="journal article" date="2019" name="Int. J. Syst. Evol. Microbiol.">
        <title>The Global Catalogue of Microorganisms (GCM) 10K type strain sequencing project: providing services to taxonomists for standard genome sequencing and annotation.</title>
        <authorList>
            <consortium name="The Broad Institute Genomics Platform"/>
            <consortium name="The Broad Institute Genome Sequencing Center for Infectious Disease"/>
            <person name="Wu L."/>
            <person name="Ma J."/>
        </authorList>
    </citation>
    <scope>NUCLEOTIDE SEQUENCE [LARGE SCALE GENOMIC DNA]</scope>
    <source>
        <strain evidence="3">TISTR 1827</strain>
    </source>
</reference>
<sequence>MTKRIRSSINGKLLRLLRGEQGSYTLESTLVMPLLVLTVICFLLFGMYMYQKIVLYYAAGITAERAAFSWDNSKKEPKSGMAPAGSYDGLYWRIGEDRMLESVFGLASSGDGASAVSVPSELAGADKSELASYKLSRAAGWLSDVRPAFEGQADYTRGLLQRLVQVKLRQPVDLPALELLLGKREPKAIASANVVEPAEFIRSVDLARYYGTKLSSGVFASKDAGAVLATYKPKTSGGQP</sequence>
<evidence type="ECO:0000256" key="1">
    <source>
        <dbReference type="SAM" id="Phobius"/>
    </source>
</evidence>
<gene>
    <name evidence="2" type="ORF">ACFSW5_11420</name>
</gene>
<feature type="transmembrane region" description="Helical" evidence="1">
    <location>
        <begin position="30"/>
        <end position="50"/>
    </location>
</feature>